<feature type="domain" description="ABC transporter" evidence="9">
    <location>
        <begin position="3"/>
        <end position="223"/>
    </location>
</feature>
<dbReference type="Gene3D" id="3.40.50.300">
    <property type="entry name" value="P-loop containing nucleotide triphosphate hydrolases"/>
    <property type="match status" value="1"/>
</dbReference>
<evidence type="ECO:0000256" key="2">
    <source>
        <dbReference type="ARBA" id="ARBA00022448"/>
    </source>
</evidence>
<dbReference type="InterPro" id="IPR027417">
    <property type="entry name" value="P-loop_NTPase"/>
</dbReference>
<gene>
    <name evidence="10" type="ORF">GGR24_001615</name>
</gene>
<evidence type="ECO:0000256" key="6">
    <source>
        <dbReference type="ARBA" id="ARBA00022967"/>
    </source>
</evidence>
<evidence type="ECO:0000259" key="9">
    <source>
        <dbReference type="PROSITE" id="PS50893"/>
    </source>
</evidence>
<dbReference type="GO" id="GO:0017004">
    <property type="term" value="P:cytochrome complex assembly"/>
    <property type="evidence" value="ECO:0007669"/>
    <property type="project" value="UniProtKB-KW"/>
</dbReference>
<dbReference type="PROSITE" id="PS00211">
    <property type="entry name" value="ABC_TRANSPORTER_1"/>
    <property type="match status" value="1"/>
</dbReference>
<organism evidence="10 11">
    <name type="scientific">Hansschlegelia beijingensis</name>
    <dbReference type="NCBI Taxonomy" id="1133344"/>
    <lineage>
        <taxon>Bacteria</taxon>
        <taxon>Pseudomonadati</taxon>
        <taxon>Pseudomonadota</taxon>
        <taxon>Alphaproteobacteria</taxon>
        <taxon>Hyphomicrobiales</taxon>
        <taxon>Methylopilaceae</taxon>
        <taxon>Hansschlegelia</taxon>
    </lineage>
</organism>
<dbReference type="InterPro" id="IPR005895">
    <property type="entry name" value="ABC_transptr_haem_export_CcmA"/>
</dbReference>
<accession>A0A7W6D4C2</accession>
<sequence>MRLVAEALAVARGGRPILEGVSLAVPAGGALAVVGPNGAGKSTLLRTLAGLIRPLSGAIRIEGDDPEIPPRERMHLLGHLDAVKSALSVERNLAFARDVLGGEGDLSEALERVGLGRIADLPGAALSAGQRRRLALARLIAAPRPVWLLDEPTAALDAGGQALLGRLVGEHRARGGMVVAATHAELGFEGGATLDLGASAARSGPRQSSTTTLPTASTVTSLEP</sequence>
<dbReference type="Pfam" id="PF00005">
    <property type="entry name" value="ABC_tran"/>
    <property type="match status" value="1"/>
</dbReference>
<keyword evidence="6" id="KW-1278">Translocase</keyword>
<keyword evidence="4" id="KW-0201">Cytochrome c-type biogenesis</keyword>
<reference evidence="10 11" key="1">
    <citation type="submission" date="2020-08" db="EMBL/GenBank/DDBJ databases">
        <title>Genomic Encyclopedia of Type Strains, Phase IV (KMG-IV): sequencing the most valuable type-strain genomes for metagenomic binning, comparative biology and taxonomic classification.</title>
        <authorList>
            <person name="Goeker M."/>
        </authorList>
    </citation>
    <scope>NUCLEOTIDE SEQUENCE [LARGE SCALE GENOMIC DNA]</scope>
    <source>
        <strain evidence="10 11">DSM 25481</strain>
    </source>
</reference>
<keyword evidence="5" id="KW-0067">ATP-binding</keyword>
<evidence type="ECO:0000313" key="11">
    <source>
        <dbReference type="Proteomes" id="UP000528964"/>
    </source>
</evidence>
<dbReference type="EMBL" id="JACIDR010000002">
    <property type="protein sequence ID" value="MBB3972958.1"/>
    <property type="molecule type" value="Genomic_DNA"/>
</dbReference>
<dbReference type="SMART" id="SM00382">
    <property type="entry name" value="AAA"/>
    <property type="match status" value="1"/>
</dbReference>
<evidence type="ECO:0000313" key="10">
    <source>
        <dbReference type="EMBL" id="MBB3972958.1"/>
    </source>
</evidence>
<dbReference type="GO" id="GO:0005524">
    <property type="term" value="F:ATP binding"/>
    <property type="evidence" value="ECO:0007669"/>
    <property type="project" value="UniProtKB-KW"/>
</dbReference>
<dbReference type="RefSeq" id="WP_183394826.1">
    <property type="nucleotide sequence ID" value="NZ_JACIDR010000002.1"/>
</dbReference>
<name>A0A7W6D4C2_9HYPH</name>
<dbReference type="SUPFAM" id="SSF52540">
    <property type="entry name" value="P-loop containing nucleoside triphosphate hydrolases"/>
    <property type="match status" value="1"/>
</dbReference>
<comment type="caution">
    <text evidence="10">The sequence shown here is derived from an EMBL/GenBank/DDBJ whole genome shotgun (WGS) entry which is preliminary data.</text>
</comment>
<dbReference type="NCBIfam" id="TIGR01189">
    <property type="entry name" value="ccmA"/>
    <property type="match status" value="1"/>
</dbReference>
<dbReference type="InterPro" id="IPR003439">
    <property type="entry name" value="ABC_transporter-like_ATP-bd"/>
</dbReference>
<dbReference type="InterPro" id="IPR003593">
    <property type="entry name" value="AAA+_ATPase"/>
</dbReference>
<dbReference type="GO" id="GO:0022857">
    <property type="term" value="F:transmembrane transporter activity"/>
    <property type="evidence" value="ECO:0007669"/>
    <property type="project" value="InterPro"/>
</dbReference>
<comment type="similarity">
    <text evidence="1">Belongs to the ABC transporter superfamily.</text>
</comment>
<keyword evidence="11" id="KW-1185">Reference proteome</keyword>
<dbReference type="InterPro" id="IPR017871">
    <property type="entry name" value="ABC_transporter-like_CS"/>
</dbReference>
<evidence type="ECO:0000256" key="4">
    <source>
        <dbReference type="ARBA" id="ARBA00022748"/>
    </source>
</evidence>
<protein>
    <submittedName>
        <fullName evidence="10">Heme exporter protein A</fullName>
    </submittedName>
</protein>
<evidence type="ECO:0000256" key="3">
    <source>
        <dbReference type="ARBA" id="ARBA00022741"/>
    </source>
</evidence>
<feature type="compositionally biased region" description="Low complexity" evidence="8">
    <location>
        <begin position="208"/>
        <end position="224"/>
    </location>
</feature>
<dbReference type="GO" id="GO:0016887">
    <property type="term" value="F:ATP hydrolysis activity"/>
    <property type="evidence" value="ECO:0007669"/>
    <property type="project" value="InterPro"/>
</dbReference>
<dbReference type="PANTHER" id="PTHR43499">
    <property type="entry name" value="ABC TRANSPORTER I FAMILY MEMBER 1"/>
    <property type="match status" value="1"/>
</dbReference>
<feature type="region of interest" description="Disordered" evidence="8">
    <location>
        <begin position="198"/>
        <end position="224"/>
    </location>
</feature>
<dbReference type="Proteomes" id="UP000528964">
    <property type="component" value="Unassembled WGS sequence"/>
</dbReference>
<evidence type="ECO:0000256" key="1">
    <source>
        <dbReference type="ARBA" id="ARBA00005417"/>
    </source>
</evidence>
<keyword evidence="3" id="KW-0547">Nucleotide-binding</keyword>
<keyword evidence="7" id="KW-0472">Membrane</keyword>
<dbReference type="AlphaFoldDB" id="A0A7W6D4C2"/>
<proteinExistence type="inferred from homology"/>
<evidence type="ECO:0000256" key="5">
    <source>
        <dbReference type="ARBA" id="ARBA00022840"/>
    </source>
</evidence>
<dbReference type="PROSITE" id="PS50893">
    <property type="entry name" value="ABC_TRANSPORTER_2"/>
    <property type="match status" value="1"/>
</dbReference>
<keyword evidence="2" id="KW-0813">Transport</keyword>
<evidence type="ECO:0000256" key="7">
    <source>
        <dbReference type="ARBA" id="ARBA00023136"/>
    </source>
</evidence>
<dbReference type="PANTHER" id="PTHR43499:SF1">
    <property type="entry name" value="ABC TRANSPORTER I FAMILY MEMBER 1"/>
    <property type="match status" value="1"/>
</dbReference>
<evidence type="ECO:0000256" key="8">
    <source>
        <dbReference type="SAM" id="MobiDB-lite"/>
    </source>
</evidence>